<evidence type="ECO:0000256" key="5">
    <source>
        <dbReference type="ARBA" id="ARBA00022679"/>
    </source>
</evidence>
<evidence type="ECO:0000256" key="2">
    <source>
        <dbReference type="ARBA" id="ARBA00011955"/>
    </source>
</evidence>
<evidence type="ECO:0000313" key="14">
    <source>
        <dbReference type="Proteomes" id="UP001499852"/>
    </source>
</evidence>
<keyword evidence="12" id="KW-0472">Membrane</keyword>
<comment type="catalytic activity">
    <reaction evidence="10 11 12">
        <text>L-threonyl-[protein] + FAD = FMN-L-threonyl-[protein] + AMP + H(+)</text>
        <dbReference type="Rhea" id="RHEA:36847"/>
        <dbReference type="Rhea" id="RHEA-COMP:11060"/>
        <dbReference type="Rhea" id="RHEA-COMP:11061"/>
        <dbReference type="ChEBI" id="CHEBI:15378"/>
        <dbReference type="ChEBI" id="CHEBI:30013"/>
        <dbReference type="ChEBI" id="CHEBI:57692"/>
        <dbReference type="ChEBI" id="CHEBI:74257"/>
        <dbReference type="ChEBI" id="CHEBI:456215"/>
        <dbReference type="EC" id="2.7.1.180"/>
    </reaction>
</comment>
<feature type="signal peptide" evidence="12">
    <location>
        <begin position="1"/>
        <end position="19"/>
    </location>
</feature>
<evidence type="ECO:0000256" key="12">
    <source>
        <dbReference type="RuleBase" id="RU363002"/>
    </source>
</evidence>
<comment type="function">
    <text evidence="12">Flavin transferase that catalyzes the transfer of the FMN moiety of FAD and its covalent binding to the hydroxyl group of a threonine residue in a target flavoprotein.</text>
</comment>
<evidence type="ECO:0000256" key="6">
    <source>
        <dbReference type="ARBA" id="ARBA00022723"/>
    </source>
</evidence>
<keyword evidence="14" id="KW-1185">Reference proteome</keyword>
<keyword evidence="12" id="KW-0732">Signal</keyword>
<evidence type="ECO:0000256" key="10">
    <source>
        <dbReference type="ARBA" id="ARBA00048540"/>
    </source>
</evidence>
<reference evidence="14" key="1">
    <citation type="journal article" date="2019" name="Int. J. Syst. Evol. Microbiol.">
        <title>The Global Catalogue of Microorganisms (GCM) 10K type strain sequencing project: providing services to taxonomists for standard genome sequencing and annotation.</title>
        <authorList>
            <consortium name="The Broad Institute Genomics Platform"/>
            <consortium name="The Broad Institute Genome Sequencing Center for Infectious Disease"/>
            <person name="Wu L."/>
            <person name="Ma J."/>
        </authorList>
    </citation>
    <scope>NUCLEOTIDE SEQUENCE [LARGE SCALE GENOMIC DNA]</scope>
    <source>
        <strain evidence="14">JCM 18053</strain>
    </source>
</reference>
<dbReference type="InterPro" id="IPR003374">
    <property type="entry name" value="ApbE-like_sf"/>
</dbReference>
<keyword evidence="6 11" id="KW-0479">Metal-binding</keyword>
<dbReference type="Pfam" id="PF02424">
    <property type="entry name" value="ApbE"/>
    <property type="match status" value="1"/>
</dbReference>
<dbReference type="PIRSF" id="PIRSF006268">
    <property type="entry name" value="ApbE"/>
    <property type="match status" value="1"/>
</dbReference>
<sequence>MNLLRPVCLLAFGALSCSAATPQRFDFSGPGMATTFRISCYAESREQAEKATSACFVRIAELNQIFTDYDPTSELMRLCAPEAAYPVKVSPPMLELLERSLHFAKLTDGAFDPTCGHLTQLWRRTRRQGKLPTPPRLQAAIAATDWHRIQIDPPNQQITLKPGTLLDLGGIAKGYAADDCLRVLRQHGLSRAVVIAGGDTAVGDAPPGKAGWEIKLRTFARSEAEDDLTAITLANRAVSTSGDLYQFIEIDGTRYSHILSLKTGLGLTQSIACAVIADDCTTSDALATAMCVLGIEKGTALAKTIPGVEVRFAVPQAAAKSK</sequence>
<dbReference type="Proteomes" id="UP001499852">
    <property type="component" value="Unassembled WGS sequence"/>
</dbReference>
<keyword evidence="12" id="KW-1003">Cell membrane</keyword>
<dbReference type="SUPFAM" id="SSF143631">
    <property type="entry name" value="ApbE-like"/>
    <property type="match status" value="1"/>
</dbReference>
<evidence type="ECO:0000256" key="1">
    <source>
        <dbReference type="ARBA" id="ARBA00001946"/>
    </source>
</evidence>
<name>A0ABP9PN67_9BACT</name>
<evidence type="ECO:0000256" key="7">
    <source>
        <dbReference type="ARBA" id="ARBA00022827"/>
    </source>
</evidence>
<evidence type="ECO:0000256" key="4">
    <source>
        <dbReference type="ARBA" id="ARBA00022630"/>
    </source>
</evidence>
<dbReference type="EMBL" id="BAABIA010000009">
    <property type="protein sequence ID" value="GAA5147069.1"/>
    <property type="molecule type" value="Genomic_DNA"/>
</dbReference>
<keyword evidence="12" id="KW-0449">Lipoprotein</keyword>
<organism evidence="13 14">
    <name type="scientific">Prosthecobacter algae</name>
    <dbReference type="NCBI Taxonomy" id="1144682"/>
    <lineage>
        <taxon>Bacteria</taxon>
        <taxon>Pseudomonadati</taxon>
        <taxon>Verrucomicrobiota</taxon>
        <taxon>Verrucomicrobiia</taxon>
        <taxon>Verrucomicrobiales</taxon>
        <taxon>Verrucomicrobiaceae</taxon>
        <taxon>Prosthecobacter</taxon>
    </lineage>
</organism>
<dbReference type="RefSeq" id="WP_345738295.1">
    <property type="nucleotide sequence ID" value="NZ_BAABIA010000009.1"/>
</dbReference>
<gene>
    <name evidence="13" type="ORF">GCM10023213_41170</name>
</gene>
<dbReference type="InterPro" id="IPR024932">
    <property type="entry name" value="ApbE"/>
</dbReference>
<evidence type="ECO:0000256" key="11">
    <source>
        <dbReference type="PIRNR" id="PIRNR006268"/>
    </source>
</evidence>
<accession>A0ABP9PN67</accession>
<keyword evidence="5 11" id="KW-0808">Transferase</keyword>
<keyword evidence="7 11" id="KW-0274">FAD</keyword>
<protein>
    <recommendedName>
        <fullName evidence="3 11">FAD:protein FMN transferase</fullName>
        <ecNumber evidence="2 11">2.7.1.180</ecNumber>
    </recommendedName>
    <alternativeName>
        <fullName evidence="9 11">Flavin transferase</fullName>
    </alternativeName>
</protein>
<feature type="chain" id="PRO_5045001144" description="FAD:protein FMN transferase" evidence="12">
    <location>
        <begin position="20"/>
        <end position="322"/>
    </location>
</feature>
<dbReference type="GO" id="GO:0016740">
    <property type="term" value="F:transferase activity"/>
    <property type="evidence" value="ECO:0007669"/>
    <property type="project" value="UniProtKB-KW"/>
</dbReference>
<dbReference type="PANTHER" id="PTHR30040">
    <property type="entry name" value="THIAMINE BIOSYNTHESIS LIPOPROTEIN APBE"/>
    <property type="match status" value="1"/>
</dbReference>
<keyword evidence="8 11" id="KW-0460">Magnesium</keyword>
<comment type="similarity">
    <text evidence="11 12">Belongs to the ApbE family.</text>
</comment>
<dbReference type="EC" id="2.7.1.180" evidence="2 11"/>
<keyword evidence="4 11" id="KW-0285">Flavoprotein</keyword>
<dbReference type="Gene3D" id="3.10.520.10">
    <property type="entry name" value="ApbE-like domains"/>
    <property type="match status" value="1"/>
</dbReference>
<comment type="cofactor">
    <cofactor evidence="1 12">
        <name>Mg(2+)</name>
        <dbReference type="ChEBI" id="CHEBI:18420"/>
    </cofactor>
</comment>
<keyword evidence="12" id="KW-0997">Cell inner membrane</keyword>
<comment type="caution">
    <text evidence="13">The sequence shown here is derived from an EMBL/GenBank/DDBJ whole genome shotgun (WGS) entry which is preliminary data.</text>
</comment>
<dbReference type="PANTHER" id="PTHR30040:SF2">
    <property type="entry name" value="FAD:PROTEIN FMN TRANSFERASE"/>
    <property type="match status" value="1"/>
</dbReference>
<dbReference type="PROSITE" id="PS51257">
    <property type="entry name" value="PROKAR_LIPOPROTEIN"/>
    <property type="match status" value="1"/>
</dbReference>
<proteinExistence type="inferred from homology"/>
<evidence type="ECO:0000256" key="3">
    <source>
        <dbReference type="ARBA" id="ARBA00016337"/>
    </source>
</evidence>
<evidence type="ECO:0000313" key="13">
    <source>
        <dbReference type="EMBL" id="GAA5147069.1"/>
    </source>
</evidence>
<evidence type="ECO:0000256" key="9">
    <source>
        <dbReference type="ARBA" id="ARBA00031306"/>
    </source>
</evidence>
<evidence type="ECO:0000256" key="8">
    <source>
        <dbReference type="ARBA" id="ARBA00022842"/>
    </source>
</evidence>
<comment type="subcellular location">
    <subcellularLocation>
        <location evidence="12">Cell inner membrane</location>
        <topology evidence="12">Lipid-anchor</topology>
        <orientation evidence="12">Periplasmic side</orientation>
    </subcellularLocation>
</comment>